<evidence type="ECO:0000313" key="3">
    <source>
        <dbReference type="Proteomes" id="UP000315750"/>
    </source>
</evidence>
<evidence type="ECO:0000313" key="2">
    <source>
        <dbReference type="EMBL" id="QDU58519.1"/>
    </source>
</evidence>
<dbReference type="KEGG" id="amuc:Pan181_47570"/>
<keyword evidence="1" id="KW-0732">Signal</keyword>
<proteinExistence type="predicted"/>
<evidence type="ECO:0000256" key="1">
    <source>
        <dbReference type="SAM" id="SignalP"/>
    </source>
</evidence>
<dbReference type="EMBL" id="CP036278">
    <property type="protein sequence ID" value="QDU58519.1"/>
    <property type="molecule type" value="Genomic_DNA"/>
</dbReference>
<dbReference type="InterPro" id="IPR018247">
    <property type="entry name" value="EF_Hand_1_Ca_BS"/>
</dbReference>
<organism evidence="2 3">
    <name type="scientific">Aeoliella mucimassa</name>
    <dbReference type="NCBI Taxonomy" id="2527972"/>
    <lineage>
        <taxon>Bacteria</taxon>
        <taxon>Pseudomonadati</taxon>
        <taxon>Planctomycetota</taxon>
        <taxon>Planctomycetia</taxon>
        <taxon>Pirellulales</taxon>
        <taxon>Lacipirellulaceae</taxon>
        <taxon>Aeoliella</taxon>
    </lineage>
</organism>
<sequence length="339" mass="35978" precursor="true">MTHRMECYLATTLALSTLLLSLADTPATAAQIAWQRPKTITDESDLSTTGDLVHAGSWGSTDTVNVESGGQTIPFANLAASGTNSDTIQLTGLDFETTNDSFFDSSETSVDTDFETVLDGFVFKSGTGLGVKQATLFGLEVGTFYELQVLISDDRVGNQTVQLGDTQNESETAPTVGSLSPSAKLVDSPIFTGTFVADATTQDFFLFGSATNLRSLAAYQLRVPTSIPVFDPLPGDFNDDGQVDLADYTLWRDNLGTDFNLEGNGDELGASKGIVDAADYLLWKESFGNSRPNNIVPTTATVPEPTGLGCCLLALVALWGGRRGAHPARLGAHRPGLSR</sequence>
<feature type="chain" id="PRO_5021904036" description="PEP-CTERM protein-sorting domain-containing protein" evidence="1">
    <location>
        <begin position="30"/>
        <end position="339"/>
    </location>
</feature>
<name>A0A518AUW3_9BACT</name>
<dbReference type="AlphaFoldDB" id="A0A518AUW3"/>
<keyword evidence="3" id="KW-1185">Reference proteome</keyword>
<evidence type="ECO:0008006" key="4">
    <source>
        <dbReference type="Google" id="ProtNLM"/>
    </source>
</evidence>
<dbReference type="PROSITE" id="PS00018">
    <property type="entry name" value="EF_HAND_1"/>
    <property type="match status" value="1"/>
</dbReference>
<protein>
    <recommendedName>
        <fullName evidence="4">PEP-CTERM protein-sorting domain-containing protein</fullName>
    </recommendedName>
</protein>
<dbReference type="Proteomes" id="UP000315750">
    <property type="component" value="Chromosome"/>
</dbReference>
<gene>
    <name evidence="2" type="ORF">Pan181_47570</name>
</gene>
<feature type="signal peptide" evidence="1">
    <location>
        <begin position="1"/>
        <end position="29"/>
    </location>
</feature>
<accession>A0A518AUW3</accession>
<reference evidence="2 3" key="1">
    <citation type="submission" date="2019-02" db="EMBL/GenBank/DDBJ databases">
        <title>Deep-cultivation of Planctomycetes and their phenomic and genomic characterization uncovers novel biology.</title>
        <authorList>
            <person name="Wiegand S."/>
            <person name="Jogler M."/>
            <person name="Boedeker C."/>
            <person name="Pinto D."/>
            <person name="Vollmers J."/>
            <person name="Rivas-Marin E."/>
            <person name="Kohn T."/>
            <person name="Peeters S.H."/>
            <person name="Heuer A."/>
            <person name="Rast P."/>
            <person name="Oberbeckmann S."/>
            <person name="Bunk B."/>
            <person name="Jeske O."/>
            <person name="Meyerdierks A."/>
            <person name="Storesund J.E."/>
            <person name="Kallscheuer N."/>
            <person name="Luecker S."/>
            <person name="Lage O.M."/>
            <person name="Pohl T."/>
            <person name="Merkel B.J."/>
            <person name="Hornburger P."/>
            <person name="Mueller R.-W."/>
            <person name="Bruemmer F."/>
            <person name="Labrenz M."/>
            <person name="Spormann A.M."/>
            <person name="Op den Camp H."/>
            <person name="Overmann J."/>
            <person name="Amann R."/>
            <person name="Jetten M.S.M."/>
            <person name="Mascher T."/>
            <person name="Medema M.H."/>
            <person name="Devos D.P."/>
            <person name="Kaster A.-K."/>
            <person name="Ovreas L."/>
            <person name="Rohde M."/>
            <person name="Galperin M.Y."/>
            <person name="Jogler C."/>
        </authorList>
    </citation>
    <scope>NUCLEOTIDE SEQUENCE [LARGE SCALE GENOMIC DNA]</scope>
    <source>
        <strain evidence="2 3">Pan181</strain>
    </source>
</reference>